<dbReference type="GO" id="GO:0003677">
    <property type="term" value="F:DNA binding"/>
    <property type="evidence" value="ECO:0007669"/>
    <property type="project" value="InterPro"/>
</dbReference>
<dbReference type="Pfam" id="PF00271">
    <property type="entry name" value="Helicase_C"/>
    <property type="match status" value="1"/>
</dbReference>
<dbReference type="SMART" id="SM00487">
    <property type="entry name" value="DEXDc"/>
    <property type="match status" value="1"/>
</dbReference>
<protein>
    <submittedName>
        <fullName evidence="2">Type I site-specific deoxyribonuclease</fullName>
    </submittedName>
</protein>
<dbReference type="PANTHER" id="PTHR47396">
    <property type="entry name" value="TYPE I RESTRICTION ENZYME ECOKI R PROTEIN"/>
    <property type="match status" value="1"/>
</dbReference>
<dbReference type="InterPro" id="IPR014001">
    <property type="entry name" value="Helicase_ATP-bd"/>
</dbReference>
<sequence length="909" mass="104160">MTPEDEARKKIDELLTKAGWVVQNRRQLNLGASLGVAVREFPTNNGEADYMLFVARKAVGVIEAKPGGTTLSGVADQSGKYMTGASENIPTIDDNLPFAYESTGTETFFRDERDPDVRSRRLFAFHRPETLQEWVSDKKTLRARLKNLPELETKGLRECQVEAIINLEKSFAKDKPRALIQMATGSGKTYTAVTFVYRLLKYAKAKRVLFLVDRGNLARQAVKEFQQYVVPHDGRKFTELYNVQHLQSPNIDPVSKVCVGTIQRMYSILSGKKDIDDELEEESLFQKPPDFAYDSEVVVEYNGNVPIEDFDFIITDECHRSIYNLWRQVLEYFDAHLIGLTATPAKQTIGFFNSNLVMEYPHERAVADGINVGYDVYRIKTQIGEEGNTIKAGTTIDVRDRQTRQLRWEELEEDLTYKPDELDRSVVTPDQIRTVIKVYKNWLVDIFPDRETIPKTLVFAKDDNHAEEIVHIIREVFGKGNEFCKKITYRSGEKTDDLIQSFRNSYFPRIAVTVDMISTGTDIKPLECLIFMRDVKSRVYFEQMKGRGTRTISTTDLKSVTPDAEYKNRFVIFDAVGVTENVKTDSRTLERKPFVSFKDLLEKAALGTIDEDGLVSLAGRLSKFERSLTPEDKQQIEKKTGGVTLKQVANEILDVVDPDIPAKEVQQKEVLKYFDNPDFRQLLLDIKRKNEIVIDLSPDQPLSGGKPEPVQPSQVVESFEDYIKKHQDEITALQILFSKPYKKRVVTYQQIQDLAEQLTHANVSFQNETLWNAYRNLYKAKVRNAKPDRVLTNIVSLVRFAVDKSHDLEPFPTTVEERYQIWLKDQHKGGMDFSEEQMEWLTMIKDFVAEKGGFPTSAEASAGREDDLVEVFQLDPKMRDRGGYIKAQQVFGTQLQPIVQELNQYLFAE</sequence>
<dbReference type="GO" id="GO:0016787">
    <property type="term" value="F:hydrolase activity"/>
    <property type="evidence" value="ECO:0007669"/>
    <property type="project" value="InterPro"/>
</dbReference>
<dbReference type="Proteomes" id="UP000034471">
    <property type="component" value="Unassembled WGS sequence"/>
</dbReference>
<name>A0A0G0HJM0_9BACT</name>
<dbReference type="AlphaFoldDB" id="A0A0G0HJM0"/>
<dbReference type="GO" id="GO:0005829">
    <property type="term" value="C:cytosol"/>
    <property type="evidence" value="ECO:0007669"/>
    <property type="project" value="TreeGrafter"/>
</dbReference>
<dbReference type="STRING" id="1618481.US54_C0003G0003"/>
<dbReference type="PANTHER" id="PTHR47396:SF1">
    <property type="entry name" value="ATP-DEPENDENT HELICASE IRC3-RELATED"/>
    <property type="match status" value="1"/>
</dbReference>
<reference evidence="2 3" key="1">
    <citation type="journal article" date="2015" name="Nature">
        <title>rRNA introns, odd ribosomes, and small enigmatic genomes across a large radiation of phyla.</title>
        <authorList>
            <person name="Brown C.T."/>
            <person name="Hug L.A."/>
            <person name="Thomas B.C."/>
            <person name="Sharon I."/>
            <person name="Castelle C.J."/>
            <person name="Singh A."/>
            <person name="Wilkins M.J."/>
            <person name="Williams K.H."/>
            <person name="Banfield J.F."/>
        </authorList>
    </citation>
    <scope>NUCLEOTIDE SEQUENCE [LARGE SCALE GENOMIC DNA]</scope>
</reference>
<dbReference type="Gene3D" id="3.40.50.300">
    <property type="entry name" value="P-loop containing nucleotide triphosphate hydrolases"/>
    <property type="match status" value="2"/>
</dbReference>
<dbReference type="SUPFAM" id="SSF52540">
    <property type="entry name" value="P-loop containing nucleoside triphosphate hydrolases"/>
    <property type="match status" value="1"/>
</dbReference>
<dbReference type="PATRIC" id="fig|1618481.3.peg.107"/>
<dbReference type="InterPro" id="IPR027417">
    <property type="entry name" value="P-loop_NTPase"/>
</dbReference>
<dbReference type="CDD" id="cd18799">
    <property type="entry name" value="SF2_C_EcoAI-like"/>
    <property type="match status" value="1"/>
</dbReference>
<dbReference type="CDD" id="cd18032">
    <property type="entry name" value="DEXHc_RE_I_III_res"/>
    <property type="match status" value="1"/>
</dbReference>
<comment type="caution">
    <text evidence="2">The sequence shown here is derived from an EMBL/GenBank/DDBJ whole genome shotgun (WGS) entry which is preliminary data.</text>
</comment>
<dbReference type="InterPro" id="IPR013670">
    <property type="entry name" value="EcoEI_R_C_dom"/>
</dbReference>
<dbReference type="Pfam" id="PF04851">
    <property type="entry name" value="ResIII"/>
    <property type="match status" value="1"/>
</dbReference>
<organism evidence="2 3">
    <name type="scientific">Candidatus Roizmanbacteria bacterium GW2011_GWA2_37_7</name>
    <dbReference type="NCBI Taxonomy" id="1618481"/>
    <lineage>
        <taxon>Bacteria</taxon>
        <taxon>Candidatus Roizmaniibacteriota</taxon>
    </lineage>
</organism>
<accession>A0A0G0HJM0</accession>
<gene>
    <name evidence="2" type="ORF">US54_C0003G0003</name>
</gene>
<evidence type="ECO:0000313" key="2">
    <source>
        <dbReference type="EMBL" id="KKQ38775.1"/>
    </source>
</evidence>
<dbReference type="InterPro" id="IPR006935">
    <property type="entry name" value="Helicase/UvrB_N"/>
</dbReference>
<dbReference type="PROSITE" id="PS51192">
    <property type="entry name" value="HELICASE_ATP_BIND_1"/>
    <property type="match status" value="1"/>
</dbReference>
<evidence type="ECO:0000259" key="1">
    <source>
        <dbReference type="PROSITE" id="PS51192"/>
    </source>
</evidence>
<dbReference type="Gene3D" id="3.90.1570.30">
    <property type="match status" value="1"/>
</dbReference>
<dbReference type="EMBL" id="LBTJ01000003">
    <property type="protein sequence ID" value="KKQ38775.1"/>
    <property type="molecule type" value="Genomic_DNA"/>
</dbReference>
<dbReference type="InterPro" id="IPR001650">
    <property type="entry name" value="Helicase_C-like"/>
</dbReference>
<dbReference type="Pfam" id="PF08463">
    <property type="entry name" value="EcoEI_R_C"/>
    <property type="match status" value="1"/>
</dbReference>
<feature type="domain" description="Helicase ATP-binding" evidence="1">
    <location>
        <begin position="169"/>
        <end position="362"/>
    </location>
</feature>
<evidence type="ECO:0000313" key="3">
    <source>
        <dbReference type="Proteomes" id="UP000034471"/>
    </source>
</evidence>
<dbReference type="GO" id="GO:0005524">
    <property type="term" value="F:ATP binding"/>
    <property type="evidence" value="ECO:0007669"/>
    <property type="project" value="InterPro"/>
</dbReference>
<proteinExistence type="predicted"/>
<dbReference type="InterPro" id="IPR050742">
    <property type="entry name" value="Helicase_Restrict-Modif_Enz"/>
</dbReference>
<dbReference type="GO" id="GO:0006304">
    <property type="term" value="P:DNA modification"/>
    <property type="evidence" value="ECO:0007669"/>
    <property type="project" value="InterPro"/>
</dbReference>